<sequence>MVGTAEQQGGRRGTAWPRLRAEHVVGVGALLSVAALAERIPRFVPARQYVLCHASPTLDHLTLTALALVLAAGVAAVAGGIMMQSRRTPGRVLPVVWLVVVAALLIAADGVDAHGEALAAKQAATGFTEGRCDYVPQDYTATPGWFFW</sequence>
<keyword evidence="1" id="KW-0812">Transmembrane</keyword>
<protein>
    <submittedName>
        <fullName evidence="2">Uncharacterized protein</fullName>
    </submittedName>
</protein>
<evidence type="ECO:0000256" key="1">
    <source>
        <dbReference type="SAM" id="Phobius"/>
    </source>
</evidence>
<feature type="transmembrane region" description="Helical" evidence="1">
    <location>
        <begin position="92"/>
        <end position="108"/>
    </location>
</feature>
<organism evidence="2">
    <name type="scientific">Streptomyces sp. NBC_00060</name>
    <dbReference type="NCBI Taxonomy" id="2975636"/>
    <lineage>
        <taxon>Bacteria</taxon>
        <taxon>Bacillati</taxon>
        <taxon>Actinomycetota</taxon>
        <taxon>Actinomycetes</taxon>
        <taxon>Kitasatosporales</taxon>
        <taxon>Streptomycetaceae</taxon>
        <taxon>Streptomyces</taxon>
    </lineage>
</organism>
<feature type="transmembrane region" description="Helical" evidence="1">
    <location>
        <begin position="60"/>
        <end position="80"/>
    </location>
</feature>
<proteinExistence type="predicted"/>
<dbReference type="EMBL" id="CP108253">
    <property type="protein sequence ID" value="WTU38827.1"/>
    <property type="molecule type" value="Genomic_DNA"/>
</dbReference>
<feature type="transmembrane region" description="Helical" evidence="1">
    <location>
        <begin position="21"/>
        <end position="40"/>
    </location>
</feature>
<evidence type="ECO:0000313" key="2">
    <source>
        <dbReference type="EMBL" id="WTU38827.1"/>
    </source>
</evidence>
<gene>
    <name evidence="2" type="ORF">OHV25_04200</name>
</gene>
<keyword evidence="1" id="KW-0472">Membrane</keyword>
<reference evidence="2" key="1">
    <citation type="submission" date="2022-10" db="EMBL/GenBank/DDBJ databases">
        <title>The complete genomes of actinobacterial strains from the NBC collection.</title>
        <authorList>
            <person name="Joergensen T.S."/>
            <person name="Alvarez Arevalo M."/>
            <person name="Sterndorff E.B."/>
            <person name="Faurdal D."/>
            <person name="Vuksanovic O."/>
            <person name="Mourched A.-S."/>
            <person name="Charusanti P."/>
            <person name="Shaw S."/>
            <person name="Blin K."/>
            <person name="Weber T."/>
        </authorList>
    </citation>
    <scope>NUCLEOTIDE SEQUENCE</scope>
    <source>
        <strain evidence="2">NBC_00060</strain>
    </source>
</reference>
<keyword evidence="1" id="KW-1133">Transmembrane helix</keyword>
<name>A0AAU2GW28_9ACTN</name>
<accession>A0AAU2GW28</accession>
<dbReference type="AlphaFoldDB" id="A0AAU2GW28"/>